<name>A0A2S4L3K8_9HYPO</name>
<gene>
    <name evidence="3" type="ORF">TPAR_02812</name>
</gene>
<evidence type="ECO:0000259" key="1">
    <source>
        <dbReference type="Pfam" id="PF17171"/>
    </source>
</evidence>
<dbReference type="InterPro" id="IPR012336">
    <property type="entry name" value="Thioredoxin-like_fold"/>
</dbReference>
<evidence type="ECO:0000313" key="4">
    <source>
        <dbReference type="Proteomes" id="UP000237481"/>
    </source>
</evidence>
<comment type="caution">
    <text evidence="3">The sequence shown here is derived from an EMBL/GenBank/DDBJ whole genome shotgun (WGS) entry which is preliminary data.</text>
</comment>
<protein>
    <recommendedName>
        <fullName evidence="5">Metaxin-1</fullName>
    </recommendedName>
</protein>
<feature type="non-terminal residue" evidence="3">
    <location>
        <position position="1"/>
    </location>
</feature>
<reference evidence="3 4" key="1">
    <citation type="submission" date="2018-01" db="EMBL/GenBank/DDBJ databases">
        <title>Harnessing the power of phylogenomics to disentangle the directionality and signatures of interkingdom host jumping in the parasitic fungal genus Tolypocladium.</title>
        <authorList>
            <person name="Quandt C.A."/>
            <person name="Patterson W."/>
            <person name="Spatafora J.W."/>
        </authorList>
    </citation>
    <scope>NUCLEOTIDE SEQUENCE [LARGE SCALE GENOMIC DNA]</scope>
    <source>
        <strain evidence="3 4">NRBC 100945</strain>
    </source>
</reference>
<dbReference type="Proteomes" id="UP000237481">
    <property type="component" value="Unassembled WGS sequence"/>
</dbReference>
<proteinExistence type="predicted"/>
<evidence type="ECO:0000313" key="3">
    <source>
        <dbReference type="EMBL" id="POR36987.1"/>
    </source>
</evidence>
<dbReference type="Pfam" id="PF17172">
    <property type="entry name" value="GST_N_4"/>
    <property type="match status" value="1"/>
</dbReference>
<feature type="domain" description="Metaxin glutathione S-transferase" evidence="1">
    <location>
        <begin position="186"/>
        <end position="251"/>
    </location>
</feature>
<dbReference type="AlphaFoldDB" id="A0A2S4L3K8"/>
<evidence type="ECO:0000259" key="2">
    <source>
        <dbReference type="Pfam" id="PF17172"/>
    </source>
</evidence>
<dbReference type="STRING" id="94208.A0A2S4L3K8"/>
<feature type="domain" description="Thioredoxin-like fold" evidence="2">
    <location>
        <begin position="44"/>
        <end position="137"/>
    </location>
</feature>
<organism evidence="3 4">
    <name type="scientific">Tolypocladium paradoxum</name>
    <dbReference type="NCBI Taxonomy" id="94208"/>
    <lineage>
        <taxon>Eukaryota</taxon>
        <taxon>Fungi</taxon>
        <taxon>Dikarya</taxon>
        <taxon>Ascomycota</taxon>
        <taxon>Pezizomycotina</taxon>
        <taxon>Sordariomycetes</taxon>
        <taxon>Hypocreomycetidae</taxon>
        <taxon>Hypocreales</taxon>
        <taxon>Ophiocordycipitaceae</taxon>
        <taxon>Tolypocladium</taxon>
    </lineage>
</organism>
<sequence>AARARPGSHARPPAPVRLCRRARGPARAAELQPVVSEVAADHGAVQTYLRIARVDVDLVPSNNHASPSGSLPFLLPSSADARPDVPLTGSKIARYAQDRCSQDLHDISSPRLEVYLALLTQSIRPAWLHALYILPANTPLLAALYLPGNILLRTPLLHTLRTAATAEVLNTTRRPLLSPPQLLADAADAFRSLAALLAEHEWFFAAHAPGMFDAEVFAYTYLILDEGMGWRDDALRTCLAGFPNLVRHSARLYERCWGQGETGA</sequence>
<evidence type="ECO:0008006" key="5">
    <source>
        <dbReference type="Google" id="ProtNLM"/>
    </source>
</evidence>
<accession>A0A2S4L3K8</accession>
<keyword evidence="4" id="KW-1185">Reference proteome</keyword>
<dbReference type="OrthoDB" id="198787at2759"/>
<dbReference type="InterPro" id="IPR033468">
    <property type="entry name" value="Metaxin_GST"/>
</dbReference>
<dbReference type="Pfam" id="PF17171">
    <property type="entry name" value="GST_C_6"/>
    <property type="match status" value="1"/>
</dbReference>
<dbReference type="EMBL" id="PKSG01000284">
    <property type="protein sequence ID" value="POR36987.1"/>
    <property type="molecule type" value="Genomic_DNA"/>
</dbReference>